<evidence type="ECO:0000259" key="1">
    <source>
        <dbReference type="Pfam" id="PF04471"/>
    </source>
</evidence>
<feature type="domain" description="Restriction endonuclease AspBHI N-terminal" evidence="2">
    <location>
        <begin position="31"/>
        <end position="217"/>
    </location>
</feature>
<dbReference type="GO" id="GO:0009307">
    <property type="term" value="P:DNA restriction-modification system"/>
    <property type="evidence" value="ECO:0007669"/>
    <property type="project" value="InterPro"/>
</dbReference>
<protein>
    <submittedName>
        <fullName evidence="3">Restriction endonuclease</fullName>
    </submittedName>
</protein>
<dbReference type="InterPro" id="IPR011856">
    <property type="entry name" value="tRNA_endonuc-like_dom_sf"/>
</dbReference>
<keyword evidence="4" id="KW-1185">Reference proteome</keyword>
<dbReference type="Gene3D" id="2.30.280.20">
    <property type="match status" value="1"/>
</dbReference>
<keyword evidence="3" id="KW-0255">Endonuclease</keyword>
<dbReference type="InterPro" id="IPR007560">
    <property type="entry name" value="Restrct_endonuc_IV_Mrr"/>
</dbReference>
<reference evidence="3 4" key="1">
    <citation type="submission" date="2020-04" db="EMBL/GenBank/DDBJ databases">
        <title>MicrobeNet Type strains.</title>
        <authorList>
            <person name="Nicholson A.C."/>
        </authorList>
    </citation>
    <scope>NUCLEOTIDE SEQUENCE [LARGE SCALE GENOMIC DNA]</scope>
    <source>
        <strain evidence="3 4">DSM 45078</strain>
    </source>
</reference>
<name>A0A846XL83_9NOCA</name>
<organism evidence="3 4">
    <name type="scientific">Nocardia speluncae</name>
    <dbReference type="NCBI Taxonomy" id="419477"/>
    <lineage>
        <taxon>Bacteria</taxon>
        <taxon>Bacillati</taxon>
        <taxon>Actinomycetota</taxon>
        <taxon>Actinomycetes</taxon>
        <taxon>Mycobacteriales</taxon>
        <taxon>Nocardiaceae</taxon>
        <taxon>Nocardia</taxon>
    </lineage>
</organism>
<proteinExistence type="predicted"/>
<keyword evidence="3" id="KW-0378">Hydrolase</keyword>
<evidence type="ECO:0000313" key="4">
    <source>
        <dbReference type="Proteomes" id="UP000565715"/>
    </source>
</evidence>
<gene>
    <name evidence="3" type="ORF">HGA13_20000</name>
</gene>
<feature type="domain" description="Restriction endonuclease type IV Mrr" evidence="1">
    <location>
        <begin position="259"/>
        <end position="373"/>
    </location>
</feature>
<dbReference type="GO" id="GO:0003677">
    <property type="term" value="F:DNA binding"/>
    <property type="evidence" value="ECO:0007669"/>
    <property type="project" value="InterPro"/>
</dbReference>
<dbReference type="Pfam" id="PF04471">
    <property type="entry name" value="Mrr_cat"/>
    <property type="match status" value="1"/>
</dbReference>
<dbReference type="InterPro" id="IPR041409">
    <property type="entry name" value="RE_AspBHI_N"/>
</dbReference>
<comment type="caution">
    <text evidence="3">The sequence shown here is derived from an EMBL/GenBank/DDBJ whole genome shotgun (WGS) entry which is preliminary data.</text>
</comment>
<sequence>MIGSESAVAFDALREADLHIDRLYLAGTKGTAGDDALGRLLPVGLQGGFRPRGSVRKKRVRLVALYTAGTEPDWPDHLDPETGIFTYYGDNRRSGSDLHHTKRSGNLLLRDVFEATHGLPEERAVVPPFLCFEKAAPGRSVRFRGLLAPGTETMTSDEDLSAIWRHTKGARFQNYRATFTVLDVGIVQRRWLSSVLAGEPTTGPGCPEPWREWVEGRVYRPLVAPSTLTIRTKDDQLPDDPAGLEMLRMIRAHFDGRETDFEECAVAIWRMMAPATGKCAVTPPSRDGGRDAVGTYMLGPGADRVAVEFALEAKCYRETNSVGVKEMSRLISRIRHRQFGVFVTLSYFAKQVYEEVREDGHPIVMICGRDVVDSLRRKGYSDPERLRKWMDEGFSRNRNIDSVVDIGSSVSVDESMLDESRTTAVSNQMQRL</sequence>
<dbReference type="Pfam" id="PF18062">
    <property type="entry name" value="RE_AspBHI_N"/>
    <property type="match status" value="1"/>
</dbReference>
<dbReference type="GO" id="GO:0004519">
    <property type="term" value="F:endonuclease activity"/>
    <property type="evidence" value="ECO:0007669"/>
    <property type="project" value="UniProtKB-KW"/>
</dbReference>
<keyword evidence="3" id="KW-0540">Nuclease</keyword>
<dbReference type="Gene3D" id="3.40.1350.10">
    <property type="match status" value="1"/>
</dbReference>
<evidence type="ECO:0000259" key="2">
    <source>
        <dbReference type="Pfam" id="PF18062"/>
    </source>
</evidence>
<accession>A0A846XL83</accession>
<dbReference type="EMBL" id="JAAXOO010000005">
    <property type="protein sequence ID" value="NKY35333.1"/>
    <property type="molecule type" value="Genomic_DNA"/>
</dbReference>
<dbReference type="Proteomes" id="UP000565715">
    <property type="component" value="Unassembled WGS sequence"/>
</dbReference>
<dbReference type="AlphaFoldDB" id="A0A846XL83"/>
<evidence type="ECO:0000313" key="3">
    <source>
        <dbReference type="EMBL" id="NKY35333.1"/>
    </source>
</evidence>